<keyword evidence="3" id="KW-1185">Reference proteome</keyword>
<dbReference type="RefSeq" id="WP_221423459.1">
    <property type="nucleotide sequence ID" value="NZ_CP081297.1"/>
</dbReference>
<accession>A0ABX8ZFY7</accession>
<organism evidence="2 3">
    <name type="scientific">Qipengyuania psychrotolerans</name>
    <dbReference type="NCBI Taxonomy" id="2867238"/>
    <lineage>
        <taxon>Bacteria</taxon>
        <taxon>Pseudomonadati</taxon>
        <taxon>Pseudomonadota</taxon>
        <taxon>Alphaproteobacteria</taxon>
        <taxon>Sphingomonadales</taxon>
        <taxon>Erythrobacteraceae</taxon>
        <taxon>Qipengyuania</taxon>
    </lineage>
</organism>
<protein>
    <recommendedName>
        <fullName evidence="4">DUF2834 domain-containing protein</fullName>
    </recommendedName>
</protein>
<dbReference type="EMBL" id="CP081297">
    <property type="protein sequence ID" value="QZD87925.1"/>
    <property type="molecule type" value="Genomic_DNA"/>
</dbReference>
<evidence type="ECO:0008006" key="4">
    <source>
        <dbReference type="Google" id="ProtNLM"/>
    </source>
</evidence>
<evidence type="ECO:0000313" key="3">
    <source>
        <dbReference type="Proteomes" id="UP000824280"/>
    </source>
</evidence>
<keyword evidence="1" id="KW-0472">Membrane</keyword>
<feature type="transmembrane region" description="Helical" evidence="1">
    <location>
        <begin position="71"/>
        <end position="88"/>
    </location>
</feature>
<feature type="transmembrane region" description="Helical" evidence="1">
    <location>
        <begin position="31"/>
        <end position="51"/>
    </location>
</feature>
<reference evidence="2 3" key="1">
    <citation type="submission" date="2021-08" db="EMBL/GenBank/DDBJ databases">
        <title>Comparative Genomics Analysis of the Genus Qipengyuania Reveals Extensive Genetic Diversity and Metabolic Versatility, Including the Description of Fifteen Novel Species.</title>
        <authorList>
            <person name="Liu Y."/>
        </authorList>
    </citation>
    <scope>NUCLEOTIDE SEQUENCE [LARGE SCALE GENOMIC DNA]</scope>
    <source>
        <strain evidence="2 3">1XM2-8</strain>
    </source>
</reference>
<keyword evidence="1" id="KW-0812">Transmembrane</keyword>
<evidence type="ECO:0000256" key="1">
    <source>
        <dbReference type="SAM" id="Phobius"/>
    </source>
</evidence>
<proteinExistence type="predicted"/>
<evidence type="ECO:0000313" key="2">
    <source>
        <dbReference type="EMBL" id="QZD87925.1"/>
    </source>
</evidence>
<feature type="transmembrane region" description="Helical" evidence="1">
    <location>
        <begin position="100"/>
        <end position="121"/>
    </location>
</feature>
<feature type="transmembrane region" description="Helical" evidence="1">
    <location>
        <begin position="6"/>
        <end position="24"/>
    </location>
</feature>
<sequence length="128" mass="13560">MSPFEILAASGAAAAMVVIIYIAVSHGRIGSAGLAAALSGAFAAFTVVTIATEGVIPVWLNHTQNLWGVQVWWDLLISVGVALFFVVPRARDQGMNVIPWIVLVGTTASIGLLAMVARLFWLEQRAEA</sequence>
<name>A0ABX8ZFY7_9SPHN</name>
<keyword evidence="1" id="KW-1133">Transmembrane helix</keyword>
<gene>
    <name evidence="2" type="ORF">K3166_04340</name>
</gene>
<dbReference type="Proteomes" id="UP000824280">
    <property type="component" value="Chromosome"/>
</dbReference>